<dbReference type="PANTHER" id="PTHR33334">
    <property type="entry name" value="PROTEIN LNK1"/>
    <property type="match status" value="1"/>
</dbReference>
<proteinExistence type="predicted"/>
<protein>
    <recommendedName>
        <fullName evidence="4">Protein LNK3-like</fullName>
    </recommendedName>
</protein>
<accession>A0A5J5B3Q1</accession>
<dbReference type="InterPro" id="IPR039928">
    <property type="entry name" value="LNK"/>
</dbReference>
<keyword evidence="3" id="KW-1185">Reference proteome</keyword>
<dbReference type="EMBL" id="CM018038">
    <property type="protein sequence ID" value="KAA8537349.1"/>
    <property type="molecule type" value="Genomic_DNA"/>
</dbReference>
<reference evidence="2 3" key="1">
    <citation type="submission" date="2019-09" db="EMBL/GenBank/DDBJ databases">
        <title>A chromosome-level genome assembly of the Chinese tupelo Nyssa sinensis.</title>
        <authorList>
            <person name="Yang X."/>
            <person name="Kang M."/>
            <person name="Yang Y."/>
            <person name="Xiong H."/>
            <person name="Wang M."/>
            <person name="Zhang Z."/>
            <person name="Wang Z."/>
            <person name="Wu H."/>
            <person name="Ma T."/>
            <person name="Liu J."/>
            <person name="Xi Z."/>
        </authorList>
    </citation>
    <scope>NUCLEOTIDE SEQUENCE [LARGE SCALE GENOMIC DNA]</scope>
    <source>
        <strain evidence="2">J267</strain>
        <tissue evidence="2">Leaf</tissue>
    </source>
</reference>
<feature type="region of interest" description="Disordered" evidence="1">
    <location>
        <begin position="72"/>
        <end position="98"/>
    </location>
</feature>
<organism evidence="2 3">
    <name type="scientific">Nyssa sinensis</name>
    <dbReference type="NCBI Taxonomy" id="561372"/>
    <lineage>
        <taxon>Eukaryota</taxon>
        <taxon>Viridiplantae</taxon>
        <taxon>Streptophyta</taxon>
        <taxon>Embryophyta</taxon>
        <taxon>Tracheophyta</taxon>
        <taxon>Spermatophyta</taxon>
        <taxon>Magnoliopsida</taxon>
        <taxon>eudicotyledons</taxon>
        <taxon>Gunneridae</taxon>
        <taxon>Pentapetalae</taxon>
        <taxon>asterids</taxon>
        <taxon>Cornales</taxon>
        <taxon>Nyssaceae</taxon>
        <taxon>Nyssa</taxon>
    </lineage>
</organism>
<sequence length="371" mass="40879">MDCYFGSDVDDLVFPKDQEPLDRLMSMDSWSYLGITGPEYLAFLNKFPVKGTNSTAEGFNLKANMDGSAHGGLHISNSSNRGGSLESSLQQTLPHDQPDYQLDDIEGIDQMDDIFLSSLVEEDMTGVENFYEFSYSPDTQYGMMTADSLLADMNLGSQCMSSHLCGIGSSKYLKAHAFSPSKGWEMGEVATLGPNFCDPRHKDGLRGKALVAKMSVPSEQNSVNGHVGDKTSLEESVLQELESVMTQLTEKTRICFRDALYRLAENSKQHAENQSQNRDLILEEPPPSTVHDETFRLVKTEATESETNTIDRAIANLMFNKMNSNARDLAAEASVNCKPETIETRGPFNYCLDAPPCHTSLAGDAEVPTYG</sequence>
<dbReference type="GO" id="GO:0006355">
    <property type="term" value="P:regulation of DNA-templated transcription"/>
    <property type="evidence" value="ECO:0007669"/>
    <property type="project" value="InterPro"/>
</dbReference>
<evidence type="ECO:0000256" key="1">
    <source>
        <dbReference type="SAM" id="MobiDB-lite"/>
    </source>
</evidence>
<evidence type="ECO:0008006" key="4">
    <source>
        <dbReference type="Google" id="ProtNLM"/>
    </source>
</evidence>
<evidence type="ECO:0000313" key="3">
    <source>
        <dbReference type="Proteomes" id="UP000325577"/>
    </source>
</evidence>
<dbReference type="AlphaFoldDB" id="A0A5J5B3Q1"/>
<name>A0A5J5B3Q1_9ASTE</name>
<gene>
    <name evidence="2" type="ORF">F0562_026964</name>
</gene>
<evidence type="ECO:0000313" key="2">
    <source>
        <dbReference type="EMBL" id="KAA8537349.1"/>
    </source>
</evidence>
<dbReference type="OrthoDB" id="1939712at2759"/>
<feature type="region of interest" description="Disordered" evidence="1">
    <location>
        <begin position="267"/>
        <end position="288"/>
    </location>
</feature>
<dbReference type="PANTHER" id="PTHR33334:SF10">
    <property type="entry name" value="PROTEIN LNK4"/>
    <property type="match status" value="1"/>
</dbReference>
<feature type="compositionally biased region" description="Polar residues" evidence="1">
    <location>
        <begin position="75"/>
        <end position="94"/>
    </location>
</feature>
<dbReference type="Proteomes" id="UP000325577">
    <property type="component" value="Linkage Group LG15"/>
</dbReference>
<dbReference type="GO" id="GO:0007623">
    <property type="term" value="P:circadian rhythm"/>
    <property type="evidence" value="ECO:0007669"/>
    <property type="project" value="InterPro"/>
</dbReference>